<evidence type="ECO:0000256" key="4">
    <source>
        <dbReference type="PROSITE-ProRule" id="PRU00335"/>
    </source>
</evidence>
<dbReference type="PANTHER" id="PTHR30055:SF151">
    <property type="entry name" value="TRANSCRIPTIONAL REGULATORY PROTEIN"/>
    <property type="match status" value="1"/>
</dbReference>
<keyword evidence="2 4" id="KW-0238">DNA-binding</keyword>
<evidence type="ECO:0000256" key="2">
    <source>
        <dbReference type="ARBA" id="ARBA00023125"/>
    </source>
</evidence>
<dbReference type="Pfam" id="PF02909">
    <property type="entry name" value="TetR_C_1"/>
    <property type="match status" value="1"/>
</dbReference>
<keyword evidence="1" id="KW-0805">Transcription regulation</keyword>
<dbReference type="Gene3D" id="1.10.10.60">
    <property type="entry name" value="Homeodomain-like"/>
    <property type="match status" value="1"/>
</dbReference>
<keyword evidence="7" id="KW-1185">Reference proteome</keyword>
<evidence type="ECO:0000256" key="3">
    <source>
        <dbReference type="ARBA" id="ARBA00023163"/>
    </source>
</evidence>
<gene>
    <name evidence="6" type="ORF">ACFPM3_18825</name>
</gene>
<dbReference type="SUPFAM" id="SSF46689">
    <property type="entry name" value="Homeodomain-like"/>
    <property type="match status" value="1"/>
</dbReference>
<comment type="caution">
    <text evidence="6">The sequence shown here is derived from an EMBL/GenBank/DDBJ whole genome shotgun (WGS) entry which is preliminary data.</text>
</comment>
<proteinExistence type="predicted"/>
<dbReference type="Pfam" id="PF00440">
    <property type="entry name" value="TetR_N"/>
    <property type="match status" value="1"/>
</dbReference>
<reference evidence="7" key="1">
    <citation type="journal article" date="2019" name="Int. J. Syst. Evol. Microbiol.">
        <title>The Global Catalogue of Microorganisms (GCM) 10K type strain sequencing project: providing services to taxonomists for standard genome sequencing and annotation.</title>
        <authorList>
            <consortium name="The Broad Institute Genomics Platform"/>
            <consortium name="The Broad Institute Genome Sequencing Center for Infectious Disease"/>
            <person name="Wu L."/>
            <person name="Ma J."/>
        </authorList>
    </citation>
    <scope>NUCLEOTIDE SEQUENCE [LARGE SCALE GENOMIC DNA]</scope>
    <source>
        <strain evidence="7">CGMCC 4.1648</strain>
    </source>
</reference>
<sequence>MRPVQDSGGSGLPPGLEAAWGLRERPAKGPRPGLSVHRIVDAALAVAAAEGLAAVSMGRVAKELGASTMSLYRYVGAKDELYVLMQDAAIGTPPDPLPPGTHWREALAHWAWEQRVVLQRNLWLLRVPISGPPATPNSVAWWEAGMQALAGTSLDEGTKVSVVGLVSRFVRSETGMMADLAAAVAATGESPEQVMARYTRALRRLAEPRRYPAVAHVLASGVLEAQEDPDHEFRFGLDRLLDGIGALVEATEA</sequence>
<dbReference type="Gene3D" id="1.10.357.10">
    <property type="entry name" value="Tetracycline Repressor, domain 2"/>
    <property type="match status" value="1"/>
</dbReference>
<dbReference type="RefSeq" id="WP_345686211.1">
    <property type="nucleotide sequence ID" value="NZ_BAABIT010000001.1"/>
</dbReference>
<keyword evidence="3" id="KW-0804">Transcription</keyword>
<dbReference type="PANTHER" id="PTHR30055">
    <property type="entry name" value="HTH-TYPE TRANSCRIPTIONAL REGULATOR RUTR"/>
    <property type="match status" value="1"/>
</dbReference>
<organism evidence="6 7">
    <name type="scientific">Streptomyces coeruleoprunus</name>
    <dbReference type="NCBI Taxonomy" id="285563"/>
    <lineage>
        <taxon>Bacteria</taxon>
        <taxon>Bacillati</taxon>
        <taxon>Actinomycetota</taxon>
        <taxon>Actinomycetes</taxon>
        <taxon>Kitasatosporales</taxon>
        <taxon>Streptomycetaceae</taxon>
        <taxon>Streptomyces</taxon>
    </lineage>
</organism>
<dbReference type="InterPro" id="IPR036271">
    <property type="entry name" value="Tet_transcr_reg_TetR-rel_C_sf"/>
</dbReference>
<evidence type="ECO:0000313" key="7">
    <source>
        <dbReference type="Proteomes" id="UP001595829"/>
    </source>
</evidence>
<dbReference type="EMBL" id="JBHSJD010000014">
    <property type="protein sequence ID" value="MFC5024182.1"/>
    <property type="molecule type" value="Genomic_DNA"/>
</dbReference>
<protein>
    <submittedName>
        <fullName evidence="6">TetR/AcrR family transcriptional regulator C-terminal domain-containing protein</fullName>
    </submittedName>
</protein>
<evidence type="ECO:0000259" key="5">
    <source>
        <dbReference type="PROSITE" id="PS50977"/>
    </source>
</evidence>
<dbReference type="SUPFAM" id="SSF48498">
    <property type="entry name" value="Tetracyclin repressor-like, C-terminal domain"/>
    <property type="match status" value="1"/>
</dbReference>
<feature type="domain" description="HTH tetR-type" evidence="5">
    <location>
        <begin position="33"/>
        <end position="93"/>
    </location>
</feature>
<dbReference type="Proteomes" id="UP001595829">
    <property type="component" value="Unassembled WGS sequence"/>
</dbReference>
<evidence type="ECO:0000313" key="6">
    <source>
        <dbReference type="EMBL" id="MFC5024182.1"/>
    </source>
</evidence>
<dbReference type="InterPro" id="IPR004111">
    <property type="entry name" value="Repressor_TetR_C"/>
</dbReference>
<dbReference type="PROSITE" id="PS50977">
    <property type="entry name" value="HTH_TETR_2"/>
    <property type="match status" value="1"/>
</dbReference>
<accession>A0ABV9XG13</accession>
<evidence type="ECO:0000256" key="1">
    <source>
        <dbReference type="ARBA" id="ARBA00023015"/>
    </source>
</evidence>
<dbReference type="InterPro" id="IPR009057">
    <property type="entry name" value="Homeodomain-like_sf"/>
</dbReference>
<dbReference type="InterPro" id="IPR050109">
    <property type="entry name" value="HTH-type_TetR-like_transc_reg"/>
</dbReference>
<name>A0ABV9XG13_9ACTN</name>
<dbReference type="InterPro" id="IPR001647">
    <property type="entry name" value="HTH_TetR"/>
</dbReference>
<feature type="DNA-binding region" description="H-T-H motif" evidence="4">
    <location>
        <begin position="56"/>
        <end position="75"/>
    </location>
</feature>